<sequence length="522" mass="60252">MNNWNIDDYKKDYEPEEQWELRRAFMEKHKKEIPEDELVCLAQTMINIEFLGCRYPKEVMLRVHELSKEILGDLRNKRKDRLRRTFVGASDAANAKVKRTGLAETLKRPSGSAVECPQPVKKQILEDKEYDLKATDFSSKYGKIIIYDPSGEFEQSPISILQIIRAKCNARVVEEMTELPDGEFRMTIAVNGQLAGSVVTYSKTTLKKEAYEKALAELQKHCYTLKVKHSFLAKNNEAISKYEEECSKKASTENKIGEENLGFKLLKSLGWKGGSLGTKQDGIVNPVELSVNIGRQGLGATTNSDHYRKMLQNYKNTPTLYDLVFTNEFSSDERAVLHKLANQLGLKSKSYSKNEDRHLVISKKITIFDIARDIIDKRDSVLLEKFILLPPESQRELDLLFDQHLNFAVFSQKSSSKMDFPTNWDIDSYRASYESDEHWELRRRFMEVHKEKFGEEELVCLAQTFTNIEFLGCRYPSDTMKLVAELSKDVAKDFRKKRESRLKRTFVQASDAAEAKVKRIRK</sequence>
<evidence type="ECO:0000259" key="2">
    <source>
        <dbReference type="PROSITE" id="PS51061"/>
    </source>
</evidence>
<dbReference type="VEuPathDB" id="VectorBase:LLONM1_001038"/>
<dbReference type="InterPro" id="IPR000467">
    <property type="entry name" value="G_patch_dom"/>
</dbReference>
<protein>
    <recommendedName>
        <fullName evidence="6">NF-kappa-B-repressing factor</fullName>
    </recommendedName>
</protein>
<dbReference type="EnsemblMetazoa" id="LLOJ004464-RA">
    <property type="protein sequence ID" value="LLOJ004464-PA"/>
    <property type="gene ID" value="LLOJ004464"/>
</dbReference>
<dbReference type="GO" id="GO:0003676">
    <property type="term" value="F:nucleic acid binding"/>
    <property type="evidence" value="ECO:0007669"/>
    <property type="project" value="UniProtKB-UniRule"/>
</dbReference>
<dbReference type="InterPro" id="IPR036867">
    <property type="entry name" value="R3H_dom_sf"/>
</dbReference>
<reference evidence="4" key="1">
    <citation type="submission" date="2020-05" db="UniProtKB">
        <authorList>
            <consortium name="EnsemblMetazoa"/>
        </authorList>
    </citation>
    <scope>IDENTIFICATION</scope>
    <source>
        <strain evidence="4">Jacobina</strain>
    </source>
</reference>
<name>A0A1B0CJ31_LUTLO</name>
<evidence type="ECO:0008006" key="6">
    <source>
        <dbReference type="Google" id="ProtNLM"/>
    </source>
</evidence>
<dbReference type="Pfam" id="PF11952">
    <property type="entry name" value="XTBD"/>
    <property type="match status" value="2"/>
</dbReference>
<accession>A0A1B0CJ31</accession>
<dbReference type="InterPro" id="IPR021859">
    <property type="entry name" value="XTBD"/>
</dbReference>
<dbReference type="PANTHER" id="PTHR48430:SF1">
    <property type="entry name" value="PARTNER OF XRN-2 PROTEIN 1"/>
    <property type="match status" value="1"/>
</dbReference>
<dbReference type="Gene3D" id="3.30.1370.50">
    <property type="entry name" value="R3H-like domain"/>
    <property type="match status" value="1"/>
</dbReference>
<feature type="domain" description="G-patch" evidence="1">
    <location>
        <begin position="258"/>
        <end position="303"/>
    </location>
</feature>
<keyword evidence="5" id="KW-1185">Reference proteome</keyword>
<dbReference type="PROSITE" id="PS51061">
    <property type="entry name" value="R3H"/>
    <property type="match status" value="1"/>
</dbReference>
<dbReference type="SMART" id="SM00443">
    <property type="entry name" value="G_patch"/>
    <property type="match status" value="1"/>
</dbReference>
<feature type="domain" description="XRN2-binding (XTBD)" evidence="3">
    <location>
        <begin position="6"/>
        <end position="90"/>
    </location>
</feature>
<dbReference type="PROSITE" id="PS50174">
    <property type="entry name" value="G_PATCH"/>
    <property type="match status" value="1"/>
</dbReference>
<dbReference type="Pfam" id="PF01585">
    <property type="entry name" value="G-patch"/>
    <property type="match status" value="1"/>
</dbReference>
<dbReference type="PANTHER" id="PTHR48430">
    <property type="entry name" value="PARTNER OF XRN-2 PROTEIN 1"/>
    <property type="match status" value="1"/>
</dbReference>
<dbReference type="PROSITE" id="PS51827">
    <property type="entry name" value="XTBD"/>
    <property type="match status" value="2"/>
</dbReference>
<dbReference type="InterPro" id="IPR001374">
    <property type="entry name" value="R3H_dom"/>
</dbReference>
<dbReference type="SMART" id="SM00393">
    <property type="entry name" value="R3H"/>
    <property type="match status" value="1"/>
</dbReference>
<dbReference type="Proteomes" id="UP000092461">
    <property type="component" value="Unassembled WGS sequence"/>
</dbReference>
<dbReference type="Pfam" id="PF01424">
    <property type="entry name" value="R3H"/>
    <property type="match status" value="1"/>
</dbReference>
<proteinExistence type="predicted"/>
<dbReference type="VEuPathDB" id="VectorBase:LLONM1_002096"/>
<dbReference type="AlphaFoldDB" id="A0A1B0CJ31"/>
<dbReference type="SUPFAM" id="SSF82708">
    <property type="entry name" value="R3H domain"/>
    <property type="match status" value="1"/>
</dbReference>
<evidence type="ECO:0000259" key="3">
    <source>
        <dbReference type="PROSITE" id="PS51827"/>
    </source>
</evidence>
<organism evidence="4 5">
    <name type="scientific">Lutzomyia longipalpis</name>
    <name type="common">Sand fly</name>
    <dbReference type="NCBI Taxonomy" id="7200"/>
    <lineage>
        <taxon>Eukaryota</taxon>
        <taxon>Metazoa</taxon>
        <taxon>Ecdysozoa</taxon>
        <taxon>Arthropoda</taxon>
        <taxon>Hexapoda</taxon>
        <taxon>Insecta</taxon>
        <taxon>Pterygota</taxon>
        <taxon>Neoptera</taxon>
        <taxon>Endopterygota</taxon>
        <taxon>Diptera</taxon>
        <taxon>Nematocera</taxon>
        <taxon>Psychodoidea</taxon>
        <taxon>Psychodidae</taxon>
        <taxon>Lutzomyia</taxon>
        <taxon>Lutzomyia</taxon>
    </lineage>
</organism>
<evidence type="ECO:0000313" key="4">
    <source>
        <dbReference type="EnsemblMetazoa" id="LLOJ004464-PA"/>
    </source>
</evidence>
<evidence type="ECO:0000259" key="1">
    <source>
        <dbReference type="PROSITE" id="PS50174"/>
    </source>
</evidence>
<evidence type="ECO:0000313" key="5">
    <source>
        <dbReference type="Proteomes" id="UP000092461"/>
    </source>
</evidence>
<dbReference type="VEuPathDB" id="VectorBase:LLOJ004464"/>
<dbReference type="EMBL" id="AJWK01013988">
    <property type="status" value="NOT_ANNOTATED_CDS"/>
    <property type="molecule type" value="Genomic_DNA"/>
</dbReference>
<feature type="domain" description="R3H" evidence="2">
    <location>
        <begin position="301"/>
        <end position="365"/>
    </location>
</feature>
<feature type="domain" description="XRN2-binding (XTBD)" evidence="3">
    <location>
        <begin position="426"/>
        <end position="510"/>
    </location>
</feature>